<sequence length="122" mass="13270">MHTDTNSNNLTPDAVLAVLQTCVGEANGVTAEQLVHAVTGRHVDADKRRLRQIIEALSTAGHRVCAHPLHGYYLAANDEELDRACVFLLGRAMTTLRRVSAMKRVALPDLYGQLGLPLESTP</sequence>
<comment type="caution">
    <text evidence="1">The sequence shown here is derived from an EMBL/GenBank/DDBJ whole genome shotgun (WGS) entry which is preliminary data.</text>
</comment>
<proteinExistence type="predicted"/>
<protein>
    <submittedName>
        <fullName evidence="1">Uncharacterized protein</fullName>
    </submittedName>
</protein>
<evidence type="ECO:0000313" key="2">
    <source>
        <dbReference type="Proteomes" id="UP001596114"/>
    </source>
</evidence>
<reference evidence="2" key="1">
    <citation type="journal article" date="2019" name="Int. J. Syst. Evol. Microbiol.">
        <title>The Global Catalogue of Microorganisms (GCM) 10K type strain sequencing project: providing services to taxonomists for standard genome sequencing and annotation.</title>
        <authorList>
            <consortium name="The Broad Institute Genomics Platform"/>
            <consortium name="The Broad Institute Genome Sequencing Center for Infectious Disease"/>
            <person name="Wu L."/>
            <person name="Ma J."/>
        </authorList>
    </citation>
    <scope>NUCLEOTIDE SEQUENCE [LARGE SCALE GENOMIC DNA]</scope>
    <source>
        <strain evidence="2">CGMCC 1.16619</strain>
    </source>
</reference>
<keyword evidence="2" id="KW-1185">Reference proteome</keyword>
<name>A0ABW0QKF0_9GAMM</name>
<dbReference type="Proteomes" id="UP001596114">
    <property type="component" value="Unassembled WGS sequence"/>
</dbReference>
<dbReference type="EMBL" id="JBHSNF010000001">
    <property type="protein sequence ID" value="MFC5525253.1"/>
    <property type="molecule type" value="Genomic_DNA"/>
</dbReference>
<dbReference type="RefSeq" id="WP_377318160.1">
    <property type="nucleotide sequence ID" value="NZ_JBHSNF010000001.1"/>
</dbReference>
<organism evidence="1 2">
    <name type="scientific">Rhodanobacter ginsengisoli</name>
    <dbReference type="NCBI Taxonomy" id="418646"/>
    <lineage>
        <taxon>Bacteria</taxon>
        <taxon>Pseudomonadati</taxon>
        <taxon>Pseudomonadota</taxon>
        <taxon>Gammaproteobacteria</taxon>
        <taxon>Lysobacterales</taxon>
        <taxon>Rhodanobacteraceae</taxon>
        <taxon>Rhodanobacter</taxon>
    </lineage>
</organism>
<gene>
    <name evidence="1" type="ORF">ACFPPA_05800</name>
</gene>
<accession>A0ABW0QKF0</accession>
<evidence type="ECO:0000313" key="1">
    <source>
        <dbReference type="EMBL" id="MFC5525253.1"/>
    </source>
</evidence>